<evidence type="ECO:0000313" key="10">
    <source>
        <dbReference type="Proteomes" id="UP000652013"/>
    </source>
</evidence>
<keyword evidence="7" id="KW-0472">Membrane</keyword>
<keyword evidence="7" id="KW-0812">Transmembrane</keyword>
<gene>
    <name evidence="9" type="ORF">Sya03_11300</name>
</gene>
<keyword evidence="7" id="KW-1133">Transmembrane helix</keyword>
<dbReference type="PROSITE" id="PS00107">
    <property type="entry name" value="PROTEIN_KINASE_ATP"/>
    <property type="match status" value="1"/>
</dbReference>
<evidence type="ECO:0000259" key="8">
    <source>
        <dbReference type="PROSITE" id="PS50011"/>
    </source>
</evidence>
<protein>
    <recommendedName>
        <fullName evidence="8">Protein kinase domain-containing protein</fullName>
    </recommendedName>
</protein>
<feature type="binding site" evidence="5">
    <location>
        <position position="52"/>
    </location>
    <ligand>
        <name>ATP</name>
        <dbReference type="ChEBI" id="CHEBI:30616"/>
    </ligand>
</feature>
<accession>A0A8J3Y5K2</accession>
<dbReference type="SMART" id="SM00220">
    <property type="entry name" value="S_TKc"/>
    <property type="match status" value="1"/>
</dbReference>
<evidence type="ECO:0000256" key="1">
    <source>
        <dbReference type="ARBA" id="ARBA00022679"/>
    </source>
</evidence>
<dbReference type="EMBL" id="BOOY01000006">
    <property type="protein sequence ID" value="GIJ01778.1"/>
    <property type="molecule type" value="Genomic_DNA"/>
</dbReference>
<evidence type="ECO:0000256" key="6">
    <source>
        <dbReference type="SAM" id="MobiDB-lite"/>
    </source>
</evidence>
<reference evidence="9" key="1">
    <citation type="submission" date="2021-01" db="EMBL/GenBank/DDBJ databases">
        <title>Whole genome shotgun sequence of Spirilliplanes yamanashiensis NBRC 15828.</title>
        <authorList>
            <person name="Komaki H."/>
            <person name="Tamura T."/>
        </authorList>
    </citation>
    <scope>NUCLEOTIDE SEQUENCE</scope>
    <source>
        <strain evidence="9">NBRC 15828</strain>
    </source>
</reference>
<dbReference type="SUPFAM" id="SSF56112">
    <property type="entry name" value="Protein kinase-like (PK-like)"/>
    <property type="match status" value="1"/>
</dbReference>
<feature type="compositionally biased region" description="Low complexity" evidence="6">
    <location>
        <begin position="388"/>
        <end position="404"/>
    </location>
</feature>
<keyword evidence="10" id="KW-1185">Reference proteome</keyword>
<keyword evidence="1" id="KW-0808">Transferase</keyword>
<keyword evidence="2 5" id="KW-0547">Nucleotide-binding</keyword>
<keyword evidence="3" id="KW-0418">Kinase</keyword>
<dbReference type="InterPro" id="IPR011009">
    <property type="entry name" value="Kinase-like_dom_sf"/>
</dbReference>
<comment type="caution">
    <text evidence="9">The sequence shown here is derived from an EMBL/GenBank/DDBJ whole genome shotgun (WGS) entry which is preliminary data.</text>
</comment>
<dbReference type="GO" id="GO:0004674">
    <property type="term" value="F:protein serine/threonine kinase activity"/>
    <property type="evidence" value="ECO:0007669"/>
    <property type="project" value="TreeGrafter"/>
</dbReference>
<name>A0A8J3Y5K2_9ACTN</name>
<dbReference type="PROSITE" id="PS00108">
    <property type="entry name" value="PROTEIN_KINASE_ST"/>
    <property type="match status" value="1"/>
</dbReference>
<dbReference type="CDD" id="cd14014">
    <property type="entry name" value="STKc_PknB_like"/>
    <property type="match status" value="1"/>
</dbReference>
<sequence>MVSQPATPRSGPLRQGDPARLGRYELLGRLGSGGMGVVFLARDEAGRRVAVKVVHADLAGDDEFRRRFRSEVERARQVPPFCTAELIDADTDAPRPYLVVEYVDGPSLAQAVDEQGPLTVANLHAVAIGVATALTAIHGAGIVHRDLKPRNVLLAPGSPKVIDFGIARALEATSQNTRTGQLVGTVAYMAPERFATEPGTPLTPAADIFAWGCVVAFAGTGRTPFQGDSPAATAARILTQAPDLRGLDGPLRHLVELSLVTDPAERPTARDLLDLLIGSGAQRSAQLVEALEQQPALRRAATQMQGAATSGVHQHMAHLPAGDDAADTEITPHVVAVPGRHVQRHAQRRAGRGRRALVAVLAVLGVLTALGAGFLGVRAAGVFDGSAASPGPSATAGPSAAPAPRMSLPPGEPFIVDALTTRGQWTGTFVVGEEGSNCDVTDGALRVNRVAPGFFTCAGPEKQLSGDHTIAVTARIEQPGTCLGVWLYWSQERSYQLTACEDAFRIAVDRDGAVSYVLRDVPLAATLPVGQDVRLQVVVRDGVVRFGHDDVQVAEAPLPEADIDRGRPMIGLVSAPGDDTPPYGATFNDIEVRTLTP</sequence>
<evidence type="ECO:0000256" key="3">
    <source>
        <dbReference type="ARBA" id="ARBA00022777"/>
    </source>
</evidence>
<evidence type="ECO:0000313" key="9">
    <source>
        <dbReference type="EMBL" id="GIJ01778.1"/>
    </source>
</evidence>
<organism evidence="9 10">
    <name type="scientific">Spirilliplanes yamanashiensis</name>
    <dbReference type="NCBI Taxonomy" id="42233"/>
    <lineage>
        <taxon>Bacteria</taxon>
        <taxon>Bacillati</taxon>
        <taxon>Actinomycetota</taxon>
        <taxon>Actinomycetes</taxon>
        <taxon>Micromonosporales</taxon>
        <taxon>Micromonosporaceae</taxon>
        <taxon>Spirilliplanes</taxon>
    </lineage>
</organism>
<feature type="transmembrane region" description="Helical" evidence="7">
    <location>
        <begin position="356"/>
        <end position="377"/>
    </location>
</feature>
<proteinExistence type="predicted"/>
<keyword evidence="4 5" id="KW-0067">ATP-binding</keyword>
<dbReference type="GO" id="GO:0005524">
    <property type="term" value="F:ATP binding"/>
    <property type="evidence" value="ECO:0007669"/>
    <property type="project" value="UniProtKB-UniRule"/>
</dbReference>
<feature type="region of interest" description="Disordered" evidence="6">
    <location>
        <begin position="388"/>
        <end position="407"/>
    </location>
</feature>
<dbReference type="Proteomes" id="UP000652013">
    <property type="component" value="Unassembled WGS sequence"/>
</dbReference>
<evidence type="ECO:0000256" key="7">
    <source>
        <dbReference type="SAM" id="Phobius"/>
    </source>
</evidence>
<dbReference type="PANTHER" id="PTHR43289:SF34">
    <property type="entry name" value="SERINE_THREONINE-PROTEIN KINASE YBDM-RELATED"/>
    <property type="match status" value="1"/>
</dbReference>
<feature type="domain" description="Protein kinase" evidence="8">
    <location>
        <begin position="24"/>
        <end position="277"/>
    </location>
</feature>
<evidence type="ECO:0000256" key="2">
    <source>
        <dbReference type="ARBA" id="ARBA00022741"/>
    </source>
</evidence>
<dbReference type="InterPro" id="IPR017441">
    <property type="entry name" value="Protein_kinase_ATP_BS"/>
</dbReference>
<dbReference type="Pfam" id="PF00069">
    <property type="entry name" value="Pkinase"/>
    <property type="match status" value="1"/>
</dbReference>
<dbReference type="Gene3D" id="3.30.200.20">
    <property type="entry name" value="Phosphorylase Kinase, domain 1"/>
    <property type="match status" value="1"/>
</dbReference>
<evidence type="ECO:0000256" key="4">
    <source>
        <dbReference type="ARBA" id="ARBA00022840"/>
    </source>
</evidence>
<evidence type="ECO:0000256" key="5">
    <source>
        <dbReference type="PROSITE-ProRule" id="PRU10141"/>
    </source>
</evidence>
<dbReference type="AlphaFoldDB" id="A0A8J3Y5K2"/>
<dbReference type="PANTHER" id="PTHR43289">
    <property type="entry name" value="MITOGEN-ACTIVATED PROTEIN KINASE KINASE KINASE 20-RELATED"/>
    <property type="match status" value="1"/>
</dbReference>
<dbReference type="InterPro" id="IPR000719">
    <property type="entry name" value="Prot_kinase_dom"/>
</dbReference>
<dbReference type="PROSITE" id="PS50011">
    <property type="entry name" value="PROTEIN_KINASE_DOM"/>
    <property type="match status" value="1"/>
</dbReference>
<dbReference type="InterPro" id="IPR008271">
    <property type="entry name" value="Ser/Thr_kinase_AS"/>
</dbReference>
<dbReference type="Gene3D" id="1.10.510.10">
    <property type="entry name" value="Transferase(Phosphotransferase) domain 1"/>
    <property type="match status" value="1"/>
</dbReference>